<dbReference type="EMBL" id="CP046956">
    <property type="protein sequence ID" value="QTM99243.1"/>
    <property type="molecule type" value="Genomic_DNA"/>
</dbReference>
<dbReference type="Proteomes" id="UP000665043">
    <property type="component" value="Chromosome"/>
</dbReference>
<accession>A0ABX7VRV1</accession>
<keyword evidence="3" id="KW-1185">Reference proteome</keyword>
<proteinExistence type="predicted"/>
<evidence type="ECO:0000313" key="2">
    <source>
        <dbReference type="EMBL" id="QTM99243.1"/>
    </source>
</evidence>
<evidence type="ECO:0000313" key="3">
    <source>
        <dbReference type="Proteomes" id="UP000665043"/>
    </source>
</evidence>
<sequence length="90" mass="10525">MVLSKSFNRQSVRYLGVPLIIADRFHFMRQIYLVVNAVRPEVQREVDKKTRIHTKRGKKLLWKSPSKLSEGRQKVEKDWINACNGCALLT</sequence>
<protein>
    <recommendedName>
        <fullName evidence="1">Transposase IS204/IS1001/IS1096/IS1165 DDE domain-containing protein</fullName>
    </recommendedName>
</protein>
<evidence type="ECO:0000259" key="1">
    <source>
        <dbReference type="Pfam" id="PF01610"/>
    </source>
</evidence>
<reference evidence="2 3" key="1">
    <citation type="submission" date="2019-12" db="EMBL/GenBank/DDBJ databases">
        <title>The whole genome sequencing of a strain isolated from a Mars analog, Dalangtan Playa.</title>
        <authorList>
            <person name="Huang T."/>
        </authorList>
    </citation>
    <scope>NUCLEOTIDE SEQUENCE [LARGE SCALE GENOMIC DNA]</scope>
    <source>
        <strain evidence="2 3">DP4-553-S</strain>
    </source>
</reference>
<dbReference type="InterPro" id="IPR002560">
    <property type="entry name" value="Transposase_DDE"/>
</dbReference>
<gene>
    <name evidence="2" type="ORF">ERJ70_07965</name>
</gene>
<feature type="domain" description="Transposase IS204/IS1001/IS1096/IS1165 DDE" evidence="1">
    <location>
        <begin position="5"/>
        <end position="75"/>
    </location>
</feature>
<name>A0ABX7VRV1_9BACI</name>
<dbReference type="RefSeq" id="WP_209368459.1">
    <property type="nucleotide sequence ID" value="NZ_CP046956.1"/>
</dbReference>
<dbReference type="Pfam" id="PF01610">
    <property type="entry name" value="DDE_Tnp_ISL3"/>
    <property type="match status" value="1"/>
</dbReference>
<organism evidence="2 3">
    <name type="scientific">Sediminibacillus dalangtanensis</name>
    <dbReference type="NCBI Taxonomy" id="2729421"/>
    <lineage>
        <taxon>Bacteria</taxon>
        <taxon>Bacillati</taxon>
        <taxon>Bacillota</taxon>
        <taxon>Bacilli</taxon>
        <taxon>Bacillales</taxon>
        <taxon>Bacillaceae</taxon>
        <taxon>Sediminibacillus</taxon>
    </lineage>
</organism>